<name>A0A2H3BDX1_9AGAR</name>
<accession>A0A2H3BDX1</accession>
<evidence type="ECO:0000313" key="1">
    <source>
        <dbReference type="EMBL" id="PBK62797.1"/>
    </source>
</evidence>
<evidence type="ECO:0000313" key="2">
    <source>
        <dbReference type="Proteomes" id="UP000218334"/>
    </source>
</evidence>
<dbReference type="EMBL" id="KZ293463">
    <property type="protein sequence ID" value="PBK62797.1"/>
    <property type="molecule type" value="Genomic_DNA"/>
</dbReference>
<proteinExistence type="predicted"/>
<gene>
    <name evidence="1" type="ORF">ARMSODRAFT_980436</name>
</gene>
<organism evidence="1 2">
    <name type="scientific">Armillaria solidipes</name>
    <dbReference type="NCBI Taxonomy" id="1076256"/>
    <lineage>
        <taxon>Eukaryota</taxon>
        <taxon>Fungi</taxon>
        <taxon>Dikarya</taxon>
        <taxon>Basidiomycota</taxon>
        <taxon>Agaricomycotina</taxon>
        <taxon>Agaricomycetes</taxon>
        <taxon>Agaricomycetidae</taxon>
        <taxon>Agaricales</taxon>
        <taxon>Marasmiineae</taxon>
        <taxon>Physalacriaceae</taxon>
        <taxon>Armillaria</taxon>
    </lineage>
</organism>
<dbReference type="AlphaFoldDB" id="A0A2H3BDX1"/>
<reference evidence="2" key="1">
    <citation type="journal article" date="2017" name="Nat. Ecol. Evol.">
        <title>Genome expansion and lineage-specific genetic innovations in the forest pathogenic fungi Armillaria.</title>
        <authorList>
            <person name="Sipos G."/>
            <person name="Prasanna A.N."/>
            <person name="Walter M.C."/>
            <person name="O'Connor E."/>
            <person name="Balint B."/>
            <person name="Krizsan K."/>
            <person name="Kiss B."/>
            <person name="Hess J."/>
            <person name="Varga T."/>
            <person name="Slot J."/>
            <person name="Riley R."/>
            <person name="Boka B."/>
            <person name="Rigling D."/>
            <person name="Barry K."/>
            <person name="Lee J."/>
            <person name="Mihaltcheva S."/>
            <person name="LaButti K."/>
            <person name="Lipzen A."/>
            <person name="Waldron R."/>
            <person name="Moloney N.M."/>
            <person name="Sperisen C."/>
            <person name="Kredics L."/>
            <person name="Vagvoelgyi C."/>
            <person name="Patrignani A."/>
            <person name="Fitzpatrick D."/>
            <person name="Nagy I."/>
            <person name="Doyle S."/>
            <person name="Anderson J.B."/>
            <person name="Grigoriev I.V."/>
            <person name="Gueldener U."/>
            <person name="Muensterkoetter M."/>
            <person name="Nagy L.G."/>
        </authorList>
    </citation>
    <scope>NUCLEOTIDE SEQUENCE [LARGE SCALE GENOMIC DNA]</scope>
    <source>
        <strain evidence="2">28-4</strain>
    </source>
</reference>
<dbReference type="Proteomes" id="UP000218334">
    <property type="component" value="Unassembled WGS sequence"/>
</dbReference>
<sequence length="314" mass="35385">MRELCKTSMNSYHRSALFSIRMTNRSTVTHGNFGRTRSRRKLYNIPFFSLFQARAVTDIAADKPEVVPIEDYGWIAGCAPSSPAWKNPIDFTFWPPPPSTAPKASSLTTKSWLGELSDEETIVWEKKTDDRLHWQGRTTGIPLVRDIVRRFEHRRWMTDWAAKGMDGPEKIVPVTEGAGEVQVDGNACFKWLLSSRAPISKSTIYPECWEAKTLPLLKNPRSAKGALSAYSVDVGNSGRAISGVLFHFDSTLPYISRGSNSRVLLHLFEPVLPCSTFPFNTLVFSLLSKTWRERLPYIYVAGPSAKPLLKSTER</sequence>
<protein>
    <submittedName>
        <fullName evidence="1">Uncharacterized protein</fullName>
    </submittedName>
</protein>
<keyword evidence="2" id="KW-1185">Reference proteome</keyword>